<reference evidence="2" key="1">
    <citation type="submission" date="2023-07" db="EMBL/GenBank/DDBJ databases">
        <title>30 novel species of actinomycetes from the DSMZ collection.</title>
        <authorList>
            <person name="Nouioui I."/>
        </authorList>
    </citation>
    <scope>NUCLEOTIDE SEQUENCE [LARGE SCALE GENOMIC DNA]</scope>
    <source>
        <strain evidence="2">DSM 45055</strain>
    </source>
</reference>
<name>A0ABU2KXL3_9ACTN</name>
<protein>
    <submittedName>
        <fullName evidence="1">Uncharacterized protein</fullName>
    </submittedName>
</protein>
<keyword evidence="2" id="KW-1185">Reference proteome</keyword>
<proteinExistence type="predicted"/>
<evidence type="ECO:0000313" key="1">
    <source>
        <dbReference type="EMBL" id="MDT0303990.1"/>
    </source>
</evidence>
<dbReference type="RefSeq" id="WP_311546484.1">
    <property type="nucleotide sequence ID" value="NZ_JAVREK010000020.1"/>
</dbReference>
<comment type="caution">
    <text evidence="1">The sequence shown here is derived from an EMBL/GenBank/DDBJ whole genome shotgun (WGS) entry which is preliminary data.</text>
</comment>
<organism evidence="1 2">
    <name type="scientific">Streptomonospora wellingtoniae</name>
    <dbReference type="NCBI Taxonomy" id="3075544"/>
    <lineage>
        <taxon>Bacteria</taxon>
        <taxon>Bacillati</taxon>
        <taxon>Actinomycetota</taxon>
        <taxon>Actinomycetes</taxon>
        <taxon>Streptosporangiales</taxon>
        <taxon>Nocardiopsidaceae</taxon>
        <taxon>Streptomonospora</taxon>
    </lineage>
</organism>
<accession>A0ABU2KXL3</accession>
<dbReference type="EMBL" id="JAVREK010000020">
    <property type="protein sequence ID" value="MDT0303990.1"/>
    <property type="molecule type" value="Genomic_DNA"/>
</dbReference>
<gene>
    <name evidence="1" type="ORF">RM446_17885</name>
</gene>
<sequence>MAPLALLLALSLIVVTLGYAGMCAASPFGPCRRCVGARPTSRRLCHRCHGTGLQSRMGWRLVTYLQRLNRDSTR</sequence>
<evidence type="ECO:0000313" key="2">
    <source>
        <dbReference type="Proteomes" id="UP001183226"/>
    </source>
</evidence>
<dbReference type="Proteomes" id="UP001183226">
    <property type="component" value="Unassembled WGS sequence"/>
</dbReference>